<dbReference type="AlphaFoldDB" id="A0A420NQY3"/>
<reference evidence="1 2" key="1">
    <citation type="journal article" date="2018" name="Sci. Rep.">
        <title>Characterisation of pathogen-specific regions and novel effector candidates in Fusarium oxysporum f. sp. cepae.</title>
        <authorList>
            <person name="Armitage A.D."/>
            <person name="Taylor A."/>
            <person name="Sobczyk M.K."/>
            <person name="Baxter L."/>
            <person name="Greenfield B.P."/>
            <person name="Bates H.J."/>
            <person name="Wilson F."/>
            <person name="Jackson A.C."/>
            <person name="Ott S."/>
            <person name="Harrison R.J."/>
            <person name="Clarkson J.P."/>
        </authorList>
    </citation>
    <scope>NUCLEOTIDE SEQUENCE [LARGE SCALE GENOMIC DNA]</scope>
    <source>
        <strain evidence="1 2">Fo_A13</strain>
    </source>
</reference>
<dbReference type="EMBL" id="MRCX01000016">
    <property type="protein sequence ID" value="RKK82673.1"/>
    <property type="molecule type" value="Genomic_DNA"/>
</dbReference>
<protein>
    <submittedName>
        <fullName evidence="1">Uncharacterized protein</fullName>
    </submittedName>
</protein>
<name>A0A420NQY3_FUSOX</name>
<proteinExistence type="predicted"/>
<gene>
    <name evidence="1" type="ORF">BFJ69_g2932</name>
</gene>
<sequence>MEVVQTILPTAPFVALAEFKFLSFVSLVKPHTGMAKVRAGTILLQHLQEVFQLRPLKYDIAGEPRKKSAVGVTGEAE</sequence>
<accession>A0A420NQY3</accession>
<dbReference type="Proteomes" id="UP000285084">
    <property type="component" value="Unassembled WGS sequence"/>
</dbReference>
<evidence type="ECO:0000313" key="2">
    <source>
        <dbReference type="Proteomes" id="UP000285084"/>
    </source>
</evidence>
<organism evidence="1 2">
    <name type="scientific">Fusarium oxysporum</name>
    <name type="common">Fusarium vascular wilt</name>
    <dbReference type="NCBI Taxonomy" id="5507"/>
    <lineage>
        <taxon>Eukaryota</taxon>
        <taxon>Fungi</taxon>
        <taxon>Dikarya</taxon>
        <taxon>Ascomycota</taxon>
        <taxon>Pezizomycotina</taxon>
        <taxon>Sordariomycetes</taxon>
        <taxon>Hypocreomycetidae</taxon>
        <taxon>Hypocreales</taxon>
        <taxon>Nectriaceae</taxon>
        <taxon>Fusarium</taxon>
        <taxon>Fusarium oxysporum species complex</taxon>
    </lineage>
</organism>
<evidence type="ECO:0000313" key="1">
    <source>
        <dbReference type="EMBL" id="RKK82673.1"/>
    </source>
</evidence>
<comment type="caution">
    <text evidence="1">The sequence shown here is derived from an EMBL/GenBank/DDBJ whole genome shotgun (WGS) entry which is preliminary data.</text>
</comment>